<accession>A0A2W4Y9Z0</accession>
<dbReference type="EMBL" id="QBML01000003">
    <property type="protein sequence ID" value="PZO44251.1"/>
    <property type="molecule type" value="Genomic_DNA"/>
</dbReference>
<dbReference type="InterPro" id="IPR054547">
    <property type="entry name" value="NNH1"/>
</dbReference>
<dbReference type="PROSITE" id="PS50837">
    <property type="entry name" value="NACHT"/>
    <property type="match status" value="1"/>
</dbReference>
<dbReference type="Gene3D" id="3.40.50.300">
    <property type="entry name" value="P-loop containing nucleotide triphosphate hydrolases"/>
    <property type="match status" value="1"/>
</dbReference>
<dbReference type="Proteomes" id="UP000249467">
    <property type="component" value="Unassembled WGS sequence"/>
</dbReference>
<dbReference type="InterPro" id="IPR007111">
    <property type="entry name" value="NACHT_NTPase"/>
</dbReference>
<dbReference type="Pfam" id="PF22733">
    <property type="entry name" value="NNH1"/>
    <property type="match status" value="1"/>
</dbReference>
<gene>
    <name evidence="2" type="ORF">DCF19_03355</name>
</gene>
<sequence length="602" mass="68528">MSLSLVALKIFAPAIAKTLLESFHIETKLLNAVLEEVIDNTSEGIVSSVEAKKALSKNIDQIAKQLANDIKPLFEREAKSLQGETKNAIVISVAETLIKARLSSDTLAEMNFDVVQLKDYLLAVYPEVLIGFSDSEKSLYRQVVGLASHRLIASAAQMEGFALSAAAMTLQRLDEVLKQLAIARELANQAADTFAKNYRRKVQEKLDKLESFGLKEINRLTDKQSLSMAYINLSANCPHDRDEDRKSALMLRGDDRLEHELGKYEFGNQSRKVDEAIYNCRRLVIRGSAGAGKSTLLQWIAVRAATGTFTDKLQDWNCKIPFFIRLRDVADQSFPAPEEFTKFIAKNFTDRMPEGWVHQYLNRGQALVLIDGVDELPRKKREDFFESLKDLVSDFQEATFIVTSRPSGLKDQQGEEWQEWEEWVKENNFATWTLEPMSIANIEEFVKRWHDALPPSDGEDLAQMATNLKNQLRQRPELRRLAATPLLCAMICALHHERKENLPSERIKLYEKCIDMLLDQRDRGREIKLELDETYPNGLSESQKLALIQGLALKFMRGNLSALEADRVDEHFQKELRNTNLPKAITGKQIRDLFVERSGLLR</sequence>
<reference evidence="2 3" key="1">
    <citation type="submission" date="2018-04" db="EMBL/GenBank/DDBJ databases">
        <authorList>
            <person name="Go L.Y."/>
            <person name="Mitchell J.A."/>
        </authorList>
    </citation>
    <scope>NUCLEOTIDE SEQUENCE [LARGE SCALE GENOMIC DNA]</scope>
    <source>
        <strain evidence="2">ULC066bin1</strain>
    </source>
</reference>
<evidence type="ECO:0000259" key="1">
    <source>
        <dbReference type="PROSITE" id="PS50837"/>
    </source>
</evidence>
<dbReference type="PANTHER" id="PTHR46844:SF1">
    <property type="entry name" value="SLR5058 PROTEIN"/>
    <property type="match status" value="1"/>
</dbReference>
<dbReference type="PANTHER" id="PTHR46844">
    <property type="entry name" value="SLR5058 PROTEIN"/>
    <property type="match status" value="1"/>
</dbReference>
<feature type="domain" description="NACHT" evidence="1">
    <location>
        <begin position="281"/>
        <end position="408"/>
    </location>
</feature>
<dbReference type="InterPro" id="IPR027417">
    <property type="entry name" value="P-loop_NTPase"/>
</dbReference>
<dbReference type="AlphaFoldDB" id="A0A2W4Y9Z0"/>
<name>A0A2W4Y9Z0_9CYAN</name>
<dbReference type="SUPFAM" id="SSF52540">
    <property type="entry name" value="P-loop containing nucleoside triphosphate hydrolases"/>
    <property type="match status" value="1"/>
</dbReference>
<organism evidence="2 3">
    <name type="scientific">Pseudanabaena frigida</name>
    <dbReference type="NCBI Taxonomy" id="945775"/>
    <lineage>
        <taxon>Bacteria</taxon>
        <taxon>Bacillati</taxon>
        <taxon>Cyanobacteriota</taxon>
        <taxon>Cyanophyceae</taxon>
        <taxon>Pseudanabaenales</taxon>
        <taxon>Pseudanabaenaceae</taxon>
        <taxon>Pseudanabaena</taxon>
    </lineage>
</organism>
<evidence type="ECO:0000313" key="2">
    <source>
        <dbReference type="EMBL" id="PZO44251.1"/>
    </source>
</evidence>
<dbReference type="Pfam" id="PF05729">
    <property type="entry name" value="NACHT"/>
    <property type="match status" value="1"/>
</dbReference>
<proteinExistence type="predicted"/>
<comment type="caution">
    <text evidence="2">The sequence shown here is derived from an EMBL/GenBank/DDBJ whole genome shotgun (WGS) entry which is preliminary data.</text>
</comment>
<reference evidence="2 3" key="2">
    <citation type="submission" date="2018-06" db="EMBL/GenBank/DDBJ databases">
        <title>Metagenomic assembly of (sub)arctic Cyanobacteria and their associated microbiome from non-axenic cultures.</title>
        <authorList>
            <person name="Baurain D."/>
        </authorList>
    </citation>
    <scope>NUCLEOTIDE SEQUENCE [LARGE SCALE GENOMIC DNA]</scope>
    <source>
        <strain evidence="2">ULC066bin1</strain>
    </source>
</reference>
<protein>
    <recommendedName>
        <fullName evidence="1">NACHT domain-containing protein</fullName>
    </recommendedName>
</protein>
<evidence type="ECO:0000313" key="3">
    <source>
        <dbReference type="Proteomes" id="UP000249467"/>
    </source>
</evidence>